<dbReference type="EMBL" id="CP002691">
    <property type="protein sequence ID" value="AEE51718.1"/>
    <property type="molecule type" value="Genomic_DNA"/>
</dbReference>
<sequence length="121" mass="13672">MTDNIILGQKGETLAQQHLETEGLKILAQNWRTGRAEVDIIAQEGNIIVFVEVKTRSSDRFGPPEFFVTPQQKRMLAGAASVYCEQIEHPGEIRFDVVSIILRDDGKAKLEYLRDAFWPGL</sequence>
<dbReference type="eggNOG" id="COG0792">
    <property type="taxonomic scope" value="Bacteria"/>
</dbReference>
<dbReference type="OrthoDB" id="9802516at2"/>
<keyword evidence="4" id="KW-1185">Reference proteome</keyword>
<dbReference type="RefSeq" id="WP_013766257.1">
    <property type="nucleotide sequence ID" value="NC_015510.1"/>
</dbReference>
<dbReference type="PANTHER" id="PTHR34039:SF1">
    <property type="entry name" value="UPF0102 PROTEIN YRAN"/>
    <property type="match status" value="1"/>
</dbReference>
<evidence type="ECO:0000256" key="2">
    <source>
        <dbReference type="HAMAP-Rule" id="MF_00048"/>
    </source>
</evidence>
<dbReference type="GO" id="GO:0003676">
    <property type="term" value="F:nucleic acid binding"/>
    <property type="evidence" value="ECO:0007669"/>
    <property type="project" value="InterPro"/>
</dbReference>
<dbReference type="InterPro" id="IPR003509">
    <property type="entry name" value="UPF0102_YraN-like"/>
</dbReference>
<dbReference type="SUPFAM" id="SSF52980">
    <property type="entry name" value="Restriction endonuclease-like"/>
    <property type="match status" value="1"/>
</dbReference>
<dbReference type="CDD" id="cd20736">
    <property type="entry name" value="PoNe_Nuclease"/>
    <property type="match status" value="1"/>
</dbReference>
<dbReference type="InterPro" id="IPR011856">
    <property type="entry name" value="tRNA_endonuc-like_dom_sf"/>
</dbReference>
<evidence type="ECO:0000256" key="1">
    <source>
        <dbReference type="ARBA" id="ARBA00006738"/>
    </source>
</evidence>
<dbReference type="KEGG" id="hhy:Halhy_3867"/>
<organism evidence="3 4">
    <name type="scientific">Haliscomenobacter hydrossis (strain ATCC 27775 / DSM 1100 / LMG 10767 / O)</name>
    <dbReference type="NCBI Taxonomy" id="760192"/>
    <lineage>
        <taxon>Bacteria</taxon>
        <taxon>Pseudomonadati</taxon>
        <taxon>Bacteroidota</taxon>
        <taxon>Saprospiria</taxon>
        <taxon>Saprospirales</taxon>
        <taxon>Haliscomenobacteraceae</taxon>
        <taxon>Haliscomenobacter</taxon>
    </lineage>
</organism>
<dbReference type="Gene3D" id="3.40.1350.10">
    <property type="match status" value="1"/>
</dbReference>
<reference evidence="3 4" key="1">
    <citation type="journal article" date="2011" name="Stand. Genomic Sci.">
        <title>Complete genome sequence of Haliscomenobacter hydrossis type strain (O).</title>
        <authorList>
            <consortium name="US DOE Joint Genome Institute (JGI-PGF)"/>
            <person name="Daligault H."/>
            <person name="Lapidus A."/>
            <person name="Zeytun A."/>
            <person name="Nolan M."/>
            <person name="Lucas S."/>
            <person name="Del Rio T.G."/>
            <person name="Tice H."/>
            <person name="Cheng J.F."/>
            <person name="Tapia R."/>
            <person name="Han C."/>
            <person name="Goodwin L."/>
            <person name="Pitluck S."/>
            <person name="Liolios K."/>
            <person name="Pagani I."/>
            <person name="Ivanova N."/>
            <person name="Huntemann M."/>
            <person name="Mavromatis K."/>
            <person name="Mikhailova N."/>
            <person name="Pati A."/>
            <person name="Chen A."/>
            <person name="Palaniappan K."/>
            <person name="Land M."/>
            <person name="Hauser L."/>
            <person name="Brambilla E.M."/>
            <person name="Rohde M."/>
            <person name="Verbarg S."/>
            <person name="Goker M."/>
            <person name="Bristow J."/>
            <person name="Eisen J.A."/>
            <person name="Markowitz V."/>
            <person name="Hugenholtz P."/>
            <person name="Kyrpides N.C."/>
            <person name="Klenk H.P."/>
            <person name="Woyke T."/>
        </authorList>
    </citation>
    <scope>NUCLEOTIDE SEQUENCE [LARGE SCALE GENOMIC DNA]</scope>
    <source>
        <strain evidence="4">ATCC 27775 / DSM 1100 / LMG 10767 / O</strain>
    </source>
</reference>
<dbReference type="Pfam" id="PF02021">
    <property type="entry name" value="UPF0102"/>
    <property type="match status" value="1"/>
</dbReference>
<reference key="2">
    <citation type="submission" date="2011-04" db="EMBL/GenBank/DDBJ databases">
        <title>Complete sequence of chromosome of Haliscomenobacter hydrossis DSM 1100.</title>
        <authorList>
            <consortium name="US DOE Joint Genome Institute (JGI-PGF)"/>
            <person name="Lucas S."/>
            <person name="Han J."/>
            <person name="Lapidus A."/>
            <person name="Bruce D."/>
            <person name="Goodwin L."/>
            <person name="Pitluck S."/>
            <person name="Peters L."/>
            <person name="Kyrpides N."/>
            <person name="Mavromatis K."/>
            <person name="Ivanova N."/>
            <person name="Ovchinnikova G."/>
            <person name="Pagani I."/>
            <person name="Daligault H."/>
            <person name="Detter J.C."/>
            <person name="Han C."/>
            <person name="Land M."/>
            <person name="Hauser L."/>
            <person name="Markowitz V."/>
            <person name="Cheng J.-F."/>
            <person name="Hugenholtz P."/>
            <person name="Woyke T."/>
            <person name="Wu D."/>
            <person name="Verbarg S."/>
            <person name="Frueling A."/>
            <person name="Brambilla E."/>
            <person name="Klenk H.-P."/>
            <person name="Eisen J.A."/>
        </authorList>
    </citation>
    <scope>NUCLEOTIDE SEQUENCE</scope>
    <source>
        <strain>DSM 1100</strain>
    </source>
</reference>
<dbReference type="STRING" id="760192.Halhy_3867"/>
<accession>F4L384</accession>
<dbReference type="PANTHER" id="PTHR34039">
    <property type="entry name" value="UPF0102 PROTEIN YRAN"/>
    <property type="match status" value="1"/>
</dbReference>
<gene>
    <name evidence="3" type="ordered locus">Halhy_3867</name>
</gene>
<dbReference type="Proteomes" id="UP000008461">
    <property type="component" value="Chromosome"/>
</dbReference>
<dbReference type="NCBIfam" id="NF009150">
    <property type="entry name" value="PRK12497.1-3"/>
    <property type="match status" value="1"/>
</dbReference>
<dbReference type="AlphaFoldDB" id="F4L384"/>
<protein>
    <recommendedName>
        <fullName evidence="2">UPF0102 protein Halhy_3867</fullName>
    </recommendedName>
</protein>
<evidence type="ECO:0000313" key="3">
    <source>
        <dbReference type="EMBL" id="AEE51718.1"/>
    </source>
</evidence>
<comment type="similarity">
    <text evidence="1 2">Belongs to the UPF0102 family.</text>
</comment>
<dbReference type="NCBIfam" id="NF009154">
    <property type="entry name" value="PRK12497.3-3"/>
    <property type="match status" value="1"/>
</dbReference>
<dbReference type="InterPro" id="IPR011335">
    <property type="entry name" value="Restrct_endonuc-II-like"/>
</dbReference>
<dbReference type="HOGENOM" id="CLU_115353_2_1_10"/>
<evidence type="ECO:0000313" key="4">
    <source>
        <dbReference type="Proteomes" id="UP000008461"/>
    </source>
</evidence>
<dbReference type="HAMAP" id="MF_00048">
    <property type="entry name" value="UPF0102"/>
    <property type="match status" value="1"/>
</dbReference>
<name>F4L384_HALH1</name>
<proteinExistence type="inferred from homology"/>